<proteinExistence type="predicted"/>
<dbReference type="WBParaSite" id="Smp_155900.1">
    <property type="protein sequence ID" value="Smp_155900.1"/>
    <property type="gene ID" value="Smp_155900"/>
</dbReference>
<reference evidence="3" key="2">
    <citation type="submission" date="2018-12" db="UniProtKB">
        <authorList>
            <consortium name="WormBaseParasite"/>
        </authorList>
    </citation>
    <scope>IDENTIFICATION</scope>
    <source>
        <strain evidence="3">Puerto Rican</strain>
    </source>
</reference>
<protein>
    <submittedName>
        <fullName evidence="3">NAM-associated domain-containing protein</fullName>
    </submittedName>
</protein>
<dbReference type="InterPro" id="IPR017850">
    <property type="entry name" value="Alkaline_phosphatase_core_sf"/>
</dbReference>
<feature type="region of interest" description="Disordered" evidence="1">
    <location>
        <begin position="1"/>
        <end position="24"/>
    </location>
</feature>
<organism evidence="2 3">
    <name type="scientific">Schistosoma mansoni</name>
    <name type="common">Blood fluke</name>
    <dbReference type="NCBI Taxonomy" id="6183"/>
    <lineage>
        <taxon>Eukaryota</taxon>
        <taxon>Metazoa</taxon>
        <taxon>Spiralia</taxon>
        <taxon>Lophotrochozoa</taxon>
        <taxon>Platyhelminthes</taxon>
        <taxon>Trematoda</taxon>
        <taxon>Digenea</taxon>
        <taxon>Strigeidida</taxon>
        <taxon>Schistosomatoidea</taxon>
        <taxon>Schistosomatidae</taxon>
        <taxon>Schistosoma</taxon>
    </lineage>
</organism>
<dbReference type="AlphaFoldDB" id="A0A3Q0KQL1"/>
<accession>A0A3Q0KQL1</accession>
<name>A0A3Q0KQL1_SCHMA</name>
<evidence type="ECO:0000256" key="1">
    <source>
        <dbReference type="SAM" id="MobiDB-lite"/>
    </source>
</evidence>
<dbReference type="InParanoid" id="A0A3Q0KQL1"/>
<reference evidence="2" key="1">
    <citation type="journal article" date="2012" name="PLoS Negl. Trop. Dis.">
        <title>A systematically improved high quality genome and transcriptome of the human blood fluke Schistosoma mansoni.</title>
        <authorList>
            <person name="Protasio A.V."/>
            <person name="Tsai I.J."/>
            <person name="Babbage A."/>
            <person name="Nichol S."/>
            <person name="Hunt M."/>
            <person name="Aslett M.A."/>
            <person name="De Silva N."/>
            <person name="Velarde G.S."/>
            <person name="Anderson T.J."/>
            <person name="Clark R.C."/>
            <person name="Davidson C."/>
            <person name="Dillon G.P."/>
            <person name="Holroyd N.E."/>
            <person name="LoVerde P.T."/>
            <person name="Lloyd C."/>
            <person name="McQuillan J."/>
            <person name="Oliveira G."/>
            <person name="Otto T.D."/>
            <person name="Parker-Manuel S.J."/>
            <person name="Quail M.A."/>
            <person name="Wilson R.A."/>
            <person name="Zerlotini A."/>
            <person name="Dunne D.W."/>
            <person name="Berriman M."/>
        </authorList>
    </citation>
    <scope>NUCLEOTIDE SEQUENCE [LARGE SCALE GENOMIC DNA]</scope>
    <source>
        <strain evidence="2">Puerto Rican</strain>
    </source>
</reference>
<sequence>MGGGASEFYGPSDNTTFNVKGKRSDSRNLLNEWQEIQTKMNHKHVLLHTNNEFKQTDWEMIINHISYPPFSMDQEVYWMHLDLIQKQRIDSQATTQQNHW</sequence>
<dbReference type="Gene3D" id="3.40.720.10">
    <property type="entry name" value="Alkaline Phosphatase, subunit A"/>
    <property type="match status" value="1"/>
</dbReference>
<evidence type="ECO:0000313" key="3">
    <source>
        <dbReference type="WBParaSite" id="Smp_155900.1"/>
    </source>
</evidence>
<dbReference type="Proteomes" id="UP000008854">
    <property type="component" value="Unassembled WGS sequence"/>
</dbReference>
<keyword evidence="2" id="KW-1185">Reference proteome</keyword>
<evidence type="ECO:0000313" key="2">
    <source>
        <dbReference type="Proteomes" id="UP000008854"/>
    </source>
</evidence>
<dbReference type="STRING" id="6183.A0A3Q0KQL1"/>